<dbReference type="Gene3D" id="3.40.630.10">
    <property type="entry name" value="Zn peptidases"/>
    <property type="match status" value="1"/>
</dbReference>
<evidence type="ECO:0000256" key="5">
    <source>
        <dbReference type="ARBA" id="ARBA00022801"/>
    </source>
</evidence>
<feature type="binding site" evidence="8">
    <location>
        <position position="177"/>
    </location>
    <ligand>
        <name>Zn(2+)</name>
        <dbReference type="ChEBI" id="CHEBI:29105"/>
        <label>1</label>
    </ligand>
</feature>
<comment type="caution">
    <text evidence="9">The sequence shown here is derived from an EMBL/GenBank/DDBJ whole genome shotgun (WGS) entry which is preliminary data.</text>
</comment>
<reference evidence="9" key="1">
    <citation type="submission" date="2020-10" db="EMBL/GenBank/DDBJ databases">
        <authorList>
            <person name="Gilroy R."/>
        </authorList>
    </citation>
    <scope>NUCLEOTIDE SEQUENCE</scope>
    <source>
        <strain evidence="9">ChiGjej1B1-1684</strain>
    </source>
</reference>
<dbReference type="PANTHER" id="PTHR32481:SF6">
    <property type="entry name" value="ENDOGLUCANASE"/>
    <property type="match status" value="1"/>
</dbReference>
<dbReference type="Proteomes" id="UP000824118">
    <property type="component" value="Unassembled WGS sequence"/>
</dbReference>
<evidence type="ECO:0000256" key="7">
    <source>
        <dbReference type="PIRSR" id="PIRSR001123-1"/>
    </source>
</evidence>
<protein>
    <submittedName>
        <fullName evidence="9">M20/M25/M40 family metallo-hydrolase</fullName>
    </submittedName>
</protein>
<dbReference type="GO" id="GO:0004177">
    <property type="term" value="F:aminopeptidase activity"/>
    <property type="evidence" value="ECO:0007669"/>
    <property type="project" value="UniProtKB-UniRule"/>
</dbReference>
<evidence type="ECO:0000256" key="8">
    <source>
        <dbReference type="PIRSR" id="PIRSR001123-2"/>
    </source>
</evidence>
<feature type="binding site" evidence="8">
    <location>
        <position position="210"/>
    </location>
    <ligand>
        <name>Zn(2+)</name>
        <dbReference type="ChEBI" id="CHEBI:29105"/>
        <label>2</label>
    </ligand>
</feature>
<proteinExistence type="inferred from homology"/>
<comment type="cofactor">
    <cofactor evidence="8">
        <name>a divalent metal cation</name>
        <dbReference type="ChEBI" id="CHEBI:60240"/>
    </cofactor>
    <text evidence="8">Binds 2 divalent metal cations per subunit.</text>
</comment>
<keyword evidence="4 8" id="KW-0479">Metal-binding</keyword>
<organism evidence="9 10">
    <name type="scientific">Candidatus Limousia pullorum</name>
    <dbReference type="NCBI Taxonomy" id="2840860"/>
    <lineage>
        <taxon>Bacteria</taxon>
        <taxon>Bacillati</taxon>
        <taxon>Bacillota</taxon>
        <taxon>Clostridia</taxon>
        <taxon>Eubacteriales</taxon>
        <taxon>Oscillospiraceae</taxon>
        <taxon>Oscillospiraceae incertae sedis</taxon>
        <taxon>Candidatus Limousia</taxon>
    </lineage>
</organism>
<dbReference type="InterPro" id="IPR008007">
    <property type="entry name" value="Peptidase_M42"/>
</dbReference>
<keyword evidence="3" id="KW-0645">Protease</keyword>
<feature type="binding site" evidence="8">
    <location>
        <position position="317"/>
    </location>
    <ligand>
        <name>Zn(2+)</name>
        <dbReference type="ChEBI" id="CHEBI:29105"/>
        <label>2</label>
    </ligand>
</feature>
<keyword evidence="2" id="KW-0031">Aminopeptidase</keyword>
<evidence type="ECO:0000256" key="4">
    <source>
        <dbReference type="ARBA" id="ARBA00022723"/>
    </source>
</evidence>
<dbReference type="AlphaFoldDB" id="A0A9D1S7C0"/>
<dbReference type="Gene3D" id="2.40.30.40">
    <property type="entry name" value="Peptidase M42, domain 2"/>
    <property type="match status" value="1"/>
</dbReference>
<sequence>MTVNKEFIKKLLFELTAAGGTAGEEKEIFSVISENLPENIRPEIETRNGNMRAFIGDKNKASVLLDAHTDKIGFAVVSIDSKGFLKLAKVGGCDMRVMQGSPLIIKGERNIMGVVCNTPPHLSDGREDRAIKEDNLWVDCGLSKKEIEKIVSIGDRATFFSKPCELLGDKIAAPGLDNRAGVAALICCAHILKDMGYQGNVEFLFSSREETNGAGAITGGFETTASTAVAVDTSFAEQPDNLKGCNPGTLGKGTMICYSSTLDKKVTNKLVNICEDKSIPYQKEVWTMRTGTNADKLGVSKGGIKCGLVSVPLRYMHTACEVININDVKYTAELLAEFVISGGVKDE</sequence>
<evidence type="ECO:0000256" key="1">
    <source>
        <dbReference type="ARBA" id="ARBA00006272"/>
    </source>
</evidence>
<feature type="active site" description="Proton acceptor" evidence="7">
    <location>
        <position position="209"/>
    </location>
</feature>
<reference evidence="9" key="2">
    <citation type="journal article" date="2021" name="PeerJ">
        <title>Extensive microbial diversity within the chicken gut microbiome revealed by metagenomics and culture.</title>
        <authorList>
            <person name="Gilroy R."/>
            <person name="Ravi A."/>
            <person name="Getino M."/>
            <person name="Pursley I."/>
            <person name="Horton D.L."/>
            <person name="Alikhan N.F."/>
            <person name="Baker D."/>
            <person name="Gharbi K."/>
            <person name="Hall N."/>
            <person name="Watson M."/>
            <person name="Adriaenssens E.M."/>
            <person name="Foster-Nyarko E."/>
            <person name="Jarju S."/>
            <person name="Secka A."/>
            <person name="Antonio M."/>
            <person name="Oren A."/>
            <person name="Chaudhuri R.R."/>
            <person name="La Ragione R."/>
            <person name="Hildebrand F."/>
            <person name="Pallen M.J."/>
        </authorList>
    </citation>
    <scope>NUCLEOTIDE SEQUENCE</scope>
    <source>
        <strain evidence="9">ChiGjej1B1-1684</strain>
    </source>
</reference>
<dbReference type="InterPro" id="IPR051464">
    <property type="entry name" value="Peptidase_M42_aminopept"/>
</dbReference>
<feature type="binding site" evidence="8">
    <location>
        <position position="68"/>
    </location>
    <ligand>
        <name>Zn(2+)</name>
        <dbReference type="ChEBI" id="CHEBI:29105"/>
        <label>1</label>
    </ligand>
</feature>
<feature type="binding site" evidence="8">
    <location>
        <position position="232"/>
    </location>
    <ligand>
        <name>Zn(2+)</name>
        <dbReference type="ChEBI" id="CHEBI:29105"/>
        <label>1</label>
    </ligand>
</feature>
<accession>A0A9D1S7C0</accession>
<dbReference type="GO" id="GO:0006508">
    <property type="term" value="P:proteolysis"/>
    <property type="evidence" value="ECO:0007669"/>
    <property type="project" value="UniProtKB-KW"/>
</dbReference>
<keyword evidence="5" id="KW-0378">Hydrolase</keyword>
<dbReference type="PANTHER" id="PTHR32481">
    <property type="entry name" value="AMINOPEPTIDASE"/>
    <property type="match status" value="1"/>
</dbReference>
<dbReference type="SUPFAM" id="SSF53187">
    <property type="entry name" value="Zn-dependent exopeptidases"/>
    <property type="match status" value="1"/>
</dbReference>
<dbReference type="PIRSF" id="PIRSF001123">
    <property type="entry name" value="PepA_GA"/>
    <property type="match status" value="1"/>
</dbReference>
<name>A0A9D1S7C0_9FIRM</name>
<evidence type="ECO:0000313" key="10">
    <source>
        <dbReference type="Proteomes" id="UP000824118"/>
    </source>
</evidence>
<gene>
    <name evidence="9" type="ORF">IAD22_02940</name>
</gene>
<feature type="binding site" evidence="8">
    <location>
        <position position="177"/>
    </location>
    <ligand>
        <name>Zn(2+)</name>
        <dbReference type="ChEBI" id="CHEBI:29105"/>
        <label>2</label>
    </ligand>
</feature>
<dbReference type="EMBL" id="DVNG01000038">
    <property type="protein sequence ID" value="HIU49954.1"/>
    <property type="molecule type" value="Genomic_DNA"/>
</dbReference>
<dbReference type="SUPFAM" id="SSF101821">
    <property type="entry name" value="Aminopeptidase/glucanase lid domain"/>
    <property type="match status" value="1"/>
</dbReference>
<evidence type="ECO:0000256" key="3">
    <source>
        <dbReference type="ARBA" id="ARBA00022670"/>
    </source>
</evidence>
<evidence type="ECO:0000256" key="2">
    <source>
        <dbReference type="ARBA" id="ARBA00022438"/>
    </source>
</evidence>
<evidence type="ECO:0000313" key="9">
    <source>
        <dbReference type="EMBL" id="HIU49954.1"/>
    </source>
</evidence>
<dbReference type="GO" id="GO:0046872">
    <property type="term" value="F:metal ion binding"/>
    <property type="evidence" value="ECO:0007669"/>
    <property type="project" value="UniProtKB-UniRule"/>
</dbReference>
<evidence type="ECO:0000256" key="6">
    <source>
        <dbReference type="PIRNR" id="PIRNR001123"/>
    </source>
</evidence>
<dbReference type="Pfam" id="PF05343">
    <property type="entry name" value="Peptidase_M42"/>
    <property type="match status" value="1"/>
</dbReference>
<comment type="similarity">
    <text evidence="1 6">Belongs to the peptidase M42 family.</text>
</comment>
<dbReference type="InterPro" id="IPR023367">
    <property type="entry name" value="Peptidase_M42_dom2"/>
</dbReference>